<evidence type="ECO:0000256" key="5">
    <source>
        <dbReference type="SAM" id="SignalP"/>
    </source>
</evidence>
<evidence type="ECO:0000256" key="2">
    <source>
        <dbReference type="ARBA" id="ARBA00008520"/>
    </source>
</evidence>
<evidence type="ECO:0000313" key="7">
    <source>
        <dbReference type="Proteomes" id="UP000184699"/>
    </source>
</evidence>
<dbReference type="PANTHER" id="PTHR43649">
    <property type="entry name" value="ARABINOSE-BINDING PROTEIN-RELATED"/>
    <property type="match status" value="1"/>
</dbReference>
<dbReference type="CDD" id="cd13585">
    <property type="entry name" value="PBP2_TMBP_like"/>
    <property type="match status" value="1"/>
</dbReference>
<keyword evidence="7" id="KW-1185">Reference proteome</keyword>
<reference evidence="7" key="1">
    <citation type="submission" date="2016-11" db="EMBL/GenBank/DDBJ databases">
        <authorList>
            <person name="Varghese N."/>
            <person name="Submissions S."/>
        </authorList>
    </citation>
    <scope>NUCLEOTIDE SEQUENCE [LARGE SCALE GENOMIC DNA]</scope>
    <source>
        <strain evidence="7">DSM 8595</strain>
    </source>
</reference>
<keyword evidence="3" id="KW-0813">Transport</keyword>
<dbReference type="PROSITE" id="PS51257">
    <property type="entry name" value="PROKAR_LIPOPROTEIN"/>
    <property type="match status" value="1"/>
</dbReference>
<feature type="signal peptide" evidence="5">
    <location>
        <begin position="1"/>
        <end position="19"/>
    </location>
</feature>
<dbReference type="GO" id="GO:0030313">
    <property type="term" value="C:cell envelope"/>
    <property type="evidence" value="ECO:0007669"/>
    <property type="project" value="UniProtKB-SubCell"/>
</dbReference>
<evidence type="ECO:0000256" key="1">
    <source>
        <dbReference type="ARBA" id="ARBA00004196"/>
    </source>
</evidence>
<dbReference type="Pfam" id="PF01547">
    <property type="entry name" value="SBP_bac_1"/>
    <property type="match status" value="1"/>
</dbReference>
<keyword evidence="4 5" id="KW-0732">Signal</keyword>
<dbReference type="STRING" id="232089.SAMN05443544_1918"/>
<dbReference type="Gene3D" id="3.40.190.10">
    <property type="entry name" value="Periplasmic binding protein-like II"/>
    <property type="match status" value="1"/>
</dbReference>
<proteinExistence type="inferred from homology"/>
<evidence type="ECO:0000313" key="6">
    <source>
        <dbReference type="EMBL" id="SIN92778.1"/>
    </source>
</evidence>
<protein>
    <submittedName>
        <fullName evidence="6">Carbohydrate ABC transporter substrate-binding protein, CUT1 family</fullName>
    </submittedName>
</protein>
<comment type="similarity">
    <text evidence="2">Belongs to the bacterial solute-binding protein 1 family.</text>
</comment>
<dbReference type="SUPFAM" id="SSF53850">
    <property type="entry name" value="Periplasmic binding protein-like II"/>
    <property type="match status" value="1"/>
</dbReference>
<dbReference type="PANTHER" id="PTHR43649:SF31">
    <property type="entry name" value="SN-GLYCEROL-3-PHOSPHATE-BINDING PERIPLASMIC PROTEIN UGPB"/>
    <property type="match status" value="1"/>
</dbReference>
<dbReference type="EMBL" id="FSRJ01000002">
    <property type="protein sequence ID" value="SIN92778.1"/>
    <property type="molecule type" value="Genomic_DNA"/>
</dbReference>
<comment type="subcellular location">
    <subcellularLocation>
        <location evidence="1">Cell envelope</location>
    </subcellularLocation>
</comment>
<dbReference type="Proteomes" id="UP000184699">
    <property type="component" value="Unassembled WGS sequence"/>
</dbReference>
<evidence type="ECO:0000256" key="3">
    <source>
        <dbReference type="ARBA" id="ARBA00022448"/>
    </source>
</evidence>
<name>A0A1N6FBX6_9MICO</name>
<organism evidence="6 7">
    <name type="scientific">Agromyces cerinus subsp. cerinus</name>
    <dbReference type="NCBI Taxonomy" id="232089"/>
    <lineage>
        <taxon>Bacteria</taxon>
        <taxon>Bacillati</taxon>
        <taxon>Actinomycetota</taxon>
        <taxon>Actinomycetes</taxon>
        <taxon>Micrococcales</taxon>
        <taxon>Microbacteriaceae</taxon>
        <taxon>Agromyces</taxon>
    </lineage>
</organism>
<dbReference type="OrthoDB" id="1650177at2"/>
<feature type="chain" id="PRO_5039694030" evidence="5">
    <location>
        <begin position="20"/>
        <end position="421"/>
    </location>
</feature>
<dbReference type="AlphaFoldDB" id="A0A1N6FBX6"/>
<evidence type="ECO:0000256" key="4">
    <source>
        <dbReference type="ARBA" id="ARBA00022729"/>
    </source>
</evidence>
<sequence>MRRTALLAGVAATALLLTACSSNDGGSASTADKDMTAEINYAFWDATQEAAIDTIIEEFNEEYPNITVKKDVTPYSEFFGKLQTQASSDTLPDVFWMNGPNFQLYASNDKLEPVTDAVDPANYPQALNDLYSFDGTQYGVPKDYDTVAVFYNKALFDQAGVEYPTEGWTWDEFHQKAKAISDALKADGVYGTVNGLSGGQEVYYNTILQAGGEVISADSTTSGYDSPEAIEGLQFVADLIADGSAPTLQQLSDTPQNVWFVNGKSAMFWSGTWSNAELRDSAIVDDIEVAPLPKNEQEATVIHGLANVVAKSSKNKAAAQAFQEFLASERAAVIQAEAGAALPAYSGTQTAFIESAPYNLQVFRDEAENSSFPYPVSKNTAAWNQLENELLPAAFSGERPVADVAKELAEKMNEALAEENE</sequence>
<dbReference type="RefSeq" id="WP_074260066.1">
    <property type="nucleotide sequence ID" value="NZ_FSRJ01000002.1"/>
</dbReference>
<dbReference type="InterPro" id="IPR050490">
    <property type="entry name" value="Bact_solute-bd_prot1"/>
</dbReference>
<dbReference type="InterPro" id="IPR006059">
    <property type="entry name" value="SBP"/>
</dbReference>
<gene>
    <name evidence="6" type="ORF">SAMN05443544_1918</name>
</gene>
<accession>A0A1N6FBX6</accession>